<name>A0ACC0AXZ5_CATRO</name>
<proteinExistence type="predicted"/>
<dbReference type="EMBL" id="CM044705">
    <property type="protein sequence ID" value="KAI5665165.1"/>
    <property type="molecule type" value="Genomic_DNA"/>
</dbReference>
<reference evidence="2" key="1">
    <citation type="journal article" date="2023" name="Nat. Plants">
        <title>Single-cell RNA sequencing provides a high-resolution roadmap for understanding the multicellular compartmentation of specialized metabolism.</title>
        <authorList>
            <person name="Sun S."/>
            <person name="Shen X."/>
            <person name="Li Y."/>
            <person name="Li Y."/>
            <person name="Wang S."/>
            <person name="Li R."/>
            <person name="Zhang H."/>
            <person name="Shen G."/>
            <person name="Guo B."/>
            <person name="Wei J."/>
            <person name="Xu J."/>
            <person name="St-Pierre B."/>
            <person name="Chen S."/>
            <person name="Sun C."/>
        </authorList>
    </citation>
    <scope>NUCLEOTIDE SEQUENCE [LARGE SCALE GENOMIC DNA]</scope>
</reference>
<evidence type="ECO:0000313" key="1">
    <source>
        <dbReference type="EMBL" id="KAI5665165.1"/>
    </source>
</evidence>
<evidence type="ECO:0000313" key="2">
    <source>
        <dbReference type="Proteomes" id="UP001060085"/>
    </source>
</evidence>
<keyword evidence="2" id="KW-1185">Reference proteome</keyword>
<gene>
    <name evidence="1" type="ORF">M9H77_24488</name>
</gene>
<dbReference type="Proteomes" id="UP001060085">
    <property type="component" value="Linkage Group LG05"/>
</dbReference>
<sequence>MRLYVYLLEGREWAVKDSYVKLKVGRAKSKTRVVMNTKNPVWNEEFVFRVRDLEDELVVSVYKFNEESGFFNVSKYLVGRVRIPLWSVAAEENQNLPPTWFNLEKRKSSIDAGKILLTLSLRGKGQEATDHLLFLHPNNGVDSTSERSDKSVSYHSNSHSTAASKKMSEGKQLMKTIAGRLERLFNKNEESTTNEDSSEVSTTVSDNEDLMEEQRSSSSFEELIETMQSIKEETEMPENLQGGILLDQTYALSSKDLNMLLFAPNSQLVRDLTELQGTTDFQEGPWTWKSEEKCLMRVVTYTKAATKLVKAVKATEKQTYIKANGKEFAVFIEVSTPEVLYGNTFKINLLYKIAPGPKLSSDEETTNLVISWAINFHQNVMMRGMIEGGARQGLKESFDQSSEFLAQRLKVITLESTLDKDHMLATLQAEHQSVWKLVNVYFLNWTVISAIFMAFYVFMHIICCGQTKLQGLEFIGLDLPDSLGEIITCAILVIQLERAYKMVSHFVEARFQRGSDHGVRAQGDGWVLTVALVEGVNMASLDSASIPDPYVVFTCNGKTRTSSVKLQTLDPLWNEIFEFEALEEPPSVLDVEVFDFDGPFDQASSLGHAEINFLKHTSTELADMWVPLSGKLAQSSQSKLHLRIFLDNKNGVETIRDYLSKMEKEVGKKLNLRSPHRNSSFQKIFGLPPEEFLISDFSCSLKRKMPLQGRLFLSARIVGFYANLFGHKTRFFFLWEDIEDIHVLPPSFGTVGSPLLVIILHKDRGTDARHGAKSQDEEGRLHFYFHSFVSFNVASRTITALWRTRTLAPDERAKIAEEQEQEQEQEQQDADDTPALVEDSGPYSIIEDTKLSKVLTVELPIKIESLIQMFEGGDLEHKVMSKSGCLNYTTTAWESVNSDVFERHTSYKFNRSVSIFGGEVTCTQRKVPIPTGDGWVVNEIMTLHNVPFADHFRVLLRYEVENASHSYGACNCSIFVGVKWLKSSMFEQRITRNILRMFSNWTKELLQLVEREILLASN</sequence>
<protein>
    <submittedName>
        <fullName evidence="1">Uncharacterized protein</fullName>
    </submittedName>
</protein>
<accession>A0ACC0AXZ5</accession>
<comment type="caution">
    <text evidence="1">The sequence shown here is derived from an EMBL/GenBank/DDBJ whole genome shotgun (WGS) entry which is preliminary data.</text>
</comment>
<organism evidence="1 2">
    <name type="scientific">Catharanthus roseus</name>
    <name type="common">Madagascar periwinkle</name>
    <name type="synonym">Vinca rosea</name>
    <dbReference type="NCBI Taxonomy" id="4058"/>
    <lineage>
        <taxon>Eukaryota</taxon>
        <taxon>Viridiplantae</taxon>
        <taxon>Streptophyta</taxon>
        <taxon>Embryophyta</taxon>
        <taxon>Tracheophyta</taxon>
        <taxon>Spermatophyta</taxon>
        <taxon>Magnoliopsida</taxon>
        <taxon>eudicotyledons</taxon>
        <taxon>Gunneridae</taxon>
        <taxon>Pentapetalae</taxon>
        <taxon>asterids</taxon>
        <taxon>lamiids</taxon>
        <taxon>Gentianales</taxon>
        <taxon>Apocynaceae</taxon>
        <taxon>Rauvolfioideae</taxon>
        <taxon>Vinceae</taxon>
        <taxon>Catharanthinae</taxon>
        <taxon>Catharanthus</taxon>
    </lineage>
</organism>